<feature type="non-terminal residue" evidence="2">
    <location>
        <position position="1"/>
    </location>
</feature>
<dbReference type="AlphaFoldDB" id="A0A8S0U7H3"/>
<organism evidence="2 3">
    <name type="scientific">Olea europaea subsp. europaea</name>
    <dbReference type="NCBI Taxonomy" id="158383"/>
    <lineage>
        <taxon>Eukaryota</taxon>
        <taxon>Viridiplantae</taxon>
        <taxon>Streptophyta</taxon>
        <taxon>Embryophyta</taxon>
        <taxon>Tracheophyta</taxon>
        <taxon>Spermatophyta</taxon>
        <taxon>Magnoliopsida</taxon>
        <taxon>eudicotyledons</taxon>
        <taxon>Gunneridae</taxon>
        <taxon>Pentapetalae</taxon>
        <taxon>asterids</taxon>
        <taxon>lamiids</taxon>
        <taxon>Lamiales</taxon>
        <taxon>Oleaceae</taxon>
        <taxon>Oleeae</taxon>
        <taxon>Olea</taxon>
    </lineage>
</organism>
<evidence type="ECO:0000256" key="1">
    <source>
        <dbReference type="SAM" id="Phobius"/>
    </source>
</evidence>
<dbReference type="Gramene" id="OE9A088433T2">
    <property type="protein sequence ID" value="OE9A088433C2"/>
    <property type="gene ID" value="OE9A088433"/>
</dbReference>
<reference evidence="2 3" key="1">
    <citation type="submission" date="2019-12" db="EMBL/GenBank/DDBJ databases">
        <authorList>
            <person name="Alioto T."/>
            <person name="Alioto T."/>
            <person name="Gomez Garrido J."/>
        </authorList>
    </citation>
    <scope>NUCLEOTIDE SEQUENCE [LARGE SCALE GENOMIC DNA]</scope>
</reference>
<name>A0A8S0U7H3_OLEEU</name>
<protein>
    <submittedName>
        <fullName evidence="2">Uncharacterized protein</fullName>
    </submittedName>
</protein>
<comment type="caution">
    <text evidence="2">The sequence shown here is derived from an EMBL/GenBank/DDBJ whole genome shotgun (WGS) entry which is preliminary data.</text>
</comment>
<keyword evidence="1" id="KW-0472">Membrane</keyword>
<dbReference type="Proteomes" id="UP000594638">
    <property type="component" value="Unassembled WGS sequence"/>
</dbReference>
<feature type="transmembrane region" description="Helical" evidence="1">
    <location>
        <begin position="24"/>
        <end position="45"/>
    </location>
</feature>
<sequence length="106" mass="11874">DTALKTKNISCVLEKKLMEKDESWAQSIMKSIVFALMGGAILWTVEISHGKKLDGVELASHVIIDALLIASAMLLLLMSVVYSINAHLILEEERMLLLYNLICLFR</sequence>
<accession>A0A8S0U7H3</accession>
<feature type="transmembrane region" description="Helical" evidence="1">
    <location>
        <begin position="66"/>
        <end position="90"/>
    </location>
</feature>
<evidence type="ECO:0000313" key="3">
    <source>
        <dbReference type="Proteomes" id="UP000594638"/>
    </source>
</evidence>
<gene>
    <name evidence="2" type="ORF">OLEA9_A088433</name>
</gene>
<dbReference type="EMBL" id="CACTIH010007524">
    <property type="protein sequence ID" value="CAA3015101.1"/>
    <property type="molecule type" value="Genomic_DNA"/>
</dbReference>
<evidence type="ECO:0000313" key="2">
    <source>
        <dbReference type="EMBL" id="CAA3015101.1"/>
    </source>
</evidence>
<keyword evidence="1" id="KW-0812">Transmembrane</keyword>
<proteinExistence type="predicted"/>
<keyword evidence="3" id="KW-1185">Reference proteome</keyword>
<keyword evidence="1" id="KW-1133">Transmembrane helix</keyword>